<protein>
    <submittedName>
        <fullName evidence="8">DoxX family protein</fullName>
    </submittedName>
</protein>
<keyword evidence="4 7" id="KW-0812">Transmembrane</keyword>
<comment type="caution">
    <text evidence="8">The sequence shown here is derived from an EMBL/GenBank/DDBJ whole genome shotgun (WGS) entry which is preliminary data.</text>
</comment>
<dbReference type="Pfam" id="PF07681">
    <property type="entry name" value="DoxX"/>
    <property type="match status" value="1"/>
</dbReference>
<keyword evidence="6 7" id="KW-0472">Membrane</keyword>
<evidence type="ECO:0000256" key="5">
    <source>
        <dbReference type="ARBA" id="ARBA00022989"/>
    </source>
</evidence>
<sequence length="135" mass="14321">MNTKAEIGILISRVTVGIIFLVHGLMKYQGGIDNTIGFFEQLGIPGYLAYPVGAFEIIGGVCAIIGLGTRIFAAIFSVIMITAIISAKYAMGFAGGFEFELALLVMSIHLLLAGSRLLALDRIFTNQAASHIPTA</sequence>
<dbReference type="PANTHER" id="PTHR33452">
    <property type="entry name" value="OXIDOREDUCTASE CATD-RELATED"/>
    <property type="match status" value="1"/>
</dbReference>
<feature type="transmembrane region" description="Helical" evidence="7">
    <location>
        <begin position="46"/>
        <end position="67"/>
    </location>
</feature>
<evidence type="ECO:0000256" key="4">
    <source>
        <dbReference type="ARBA" id="ARBA00022692"/>
    </source>
</evidence>
<evidence type="ECO:0000313" key="9">
    <source>
        <dbReference type="Proteomes" id="UP001652445"/>
    </source>
</evidence>
<evidence type="ECO:0000256" key="3">
    <source>
        <dbReference type="ARBA" id="ARBA00022475"/>
    </source>
</evidence>
<keyword evidence="5 7" id="KW-1133">Transmembrane helix</keyword>
<dbReference type="PANTHER" id="PTHR33452:SF1">
    <property type="entry name" value="INNER MEMBRANE PROTEIN YPHA-RELATED"/>
    <property type="match status" value="1"/>
</dbReference>
<evidence type="ECO:0000256" key="7">
    <source>
        <dbReference type="SAM" id="Phobius"/>
    </source>
</evidence>
<reference evidence="8 9" key="1">
    <citation type="submission" date="2022-09" db="EMBL/GenBank/DDBJ databases">
        <authorList>
            <person name="Han X.L."/>
            <person name="Wang Q."/>
            <person name="Lu T."/>
        </authorList>
    </citation>
    <scope>NUCLEOTIDE SEQUENCE [LARGE SCALE GENOMIC DNA]</scope>
    <source>
        <strain evidence="8 9">WQ 127069</strain>
    </source>
</reference>
<dbReference type="Proteomes" id="UP001652445">
    <property type="component" value="Unassembled WGS sequence"/>
</dbReference>
<feature type="transmembrane region" description="Helical" evidence="7">
    <location>
        <begin position="7"/>
        <end position="26"/>
    </location>
</feature>
<accession>A0ABT2UAJ6</accession>
<dbReference type="InterPro" id="IPR051907">
    <property type="entry name" value="DoxX-like_oxidoreductase"/>
</dbReference>
<evidence type="ECO:0000256" key="6">
    <source>
        <dbReference type="ARBA" id="ARBA00023136"/>
    </source>
</evidence>
<dbReference type="InterPro" id="IPR032808">
    <property type="entry name" value="DoxX"/>
</dbReference>
<keyword evidence="3" id="KW-1003">Cell membrane</keyword>
<evidence type="ECO:0000256" key="2">
    <source>
        <dbReference type="ARBA" id="ARBA00006679"/>
    </source>
</evidence>
<organism evidence="8 9">
    <name type="scientific">Paenibacillus baimaensis</name>
    <dbReference type="NCBI Taxonomy" id="2982185"/>
    <lineage>
        <taxon>Bacteria</taxon>
        <taxon>Bacillati</taxon>
        <taxon>Bacillota</taxon>
        <taxon>Bacilli</taxon>
        <taxon>Bacillales</taxon>
        <taxon>Paenibacillaceae</taxon>
        <taxon>Paenibacillus</taxon>
    </lineage>
</organism>
<feature type="transmembrane region" description="Helical" evidence="7">
    <location>
        <begin position="74"/>
        <end position="95"/>
    </location>
</feature>
<dbReference type="RefSeq" id="WP_262683168.1">
    <property type="nucleotide sequence ID" value="NZ_JAOQIO010000011.1"/>
</dbReference>
<comment type="subcellular location">
    <subcellularLocation>
        <location evidence="1">Cell membrane</location>
        <topology evidence="1">Multi-pass membrane protein</topology>
    </subcellularLocation>
</comment>
<proteinExistence type="inferred from homology"/>
<comment type="similarity">
    <text evidence="2">Belongs to the DoxX family.</text>
</comment>
<keyword evidence="9" id="KW-1185">Reference proteome</keyword>
<gene>
    <name evidence="8" type="ORF">OB236_05825</name>
</gene>
<feature type="transmembrane region" description="Helical" evidence="7">
    <location>
        <begin position="101"/>
        <end position="119"/>
    </location>
</feature>
<evidence type="ECO:0000313" key="8">
    <source>
        <dbReference type="EMBL" id="MCU6791645.1"/>
    </source>
</evidence>
<evidence type="ECO:0000256" key="1">
    <source>
        <dbReference type="ARBA" id="ARBA00004651"/>
    </source>
</evidence>
<name>A0ABT2UAJ6_9BACL</name>
<dbReference type="EMBL" id="JAOQIO010000011">
    <property type="protein sequence ID" value="MCU6791645.1"/>
    <property type="molecule type" value="Genomic_DNA"/>
</dbReference>